<sequence length="210" mass="23300">MSKARKKRDNQVYIKDIEEWTAAVAKPILLVAEIFAPHFGPCENMFPFIDELTTNLDNQGQADEVHWAIVNVSKLEDEKTAANAEDALKKQETKVGEKPKEEGVGGADGDSAGPGSAAKEPQEPDNEHEISEQLDMTIPYLEKYAGFNHPTPHYLFFRNGVVIDELRGANPPKLEQLVRKWIAIKDISSSVTTSPPADTVLTEIAPWCFN</sequence>
<feature type="compositionally biased region" description="Basic and acidic residues" evidence="1">
    <location>
        <begin position="120"/>
        <end position="129"/>
    </location>
</feature>
<organism evidence="2 3">
    <name type="scientific">Beta vulgaris subsp. vulgaris</name>
    <name type="common">Beet</name>
    <dbReference type="NCBI Taxonomy" id="3555"/>
    <lineage>
        <taxon>Eukaryota</taxon>
        <taxon>Viridiplantae</taxon>
        <taxon>Streptophyta</taxon>
        <taxon>Embryophyta</taxon>
        <taxon>Tracheophyta</taxon>
        <taxon>Spermatophyta</taxon>
        <taxon>Magnoliopsida</taxon>
        <taxon>eudicotyledons</taxon>
        <taxon>Gunneridae</taxon>
        <taxon>Pentapetalae</taxon>
        <taxon>Caryophyllales</taxon>
        <taxon>Chenopodiaceae</taxon>
        <taxon>Betoideae</taxon>
        <taxon>Beta</taxon>
    </lineage>
</organism>
<feature type="region of interest" description="Disordered" evidence="1">
    <location>
        <begin position="87"/>
        <end position="129"/>
    </location>
</feature>
<name>A0A0J8B2X0_BETVV</name>
<keyword evidence="3" id="KW-1185">Reference proteome</keyword>
<dbReference type="AlphaFoldDB" id="A0A0J8B2X0"/>
<dbReference type="OrthoDB" id="10263751at2759"/>
<protein>
    <recommendedName>
        <fullName evidence="4">Thioredoxin domain-containing protein</fullName>
    </recommendedName>
</protein>
<evidence type="ECO:0000313" key="2">
    <source>
        <dbReference type="EMBL" id="KMS94197.1"/>
    </source>
</evidence>
<feature type="compositionally biased region" description="Low complexity" evidence="1">
    <location>
        <begin position="109"/>
        <end position="118"/>
    </location>
</feature>
<dbReference type="InterPro" id="IPR036249">
    <property type="entry name" value="Thioredoxin-like_sf"/>
</dbReference>
<accession>A0A0J8B2X0</accession>
<reference evidence="2 3" key="1">
    <citation type="journal article" date="2014" name="Nature">
        <title>The genome of the recently domesticated crop plant sugar beet (Beta vulgaris).</title>
        <authorList>
            <person name="Dohm J.C."/>
            <person name="Minoche A.E."/>
            <person name="Holtgrawe D."/>
            <person name="Capella-Gutierrez S."/>
            <person name="Zakrzewski F."/>
            <person name="Tafer H."/>
            <person name="Rupp O."/>
            <person name="Sorensen T.R."/>
            <person name="Stracke R."/>
            <person name="Reinhardt R."/>
            <person name="Goesmann A."/>
            <person name="Kraft T."/>
            <person name="Schulz B."/>
            <person name="Stadler P.F."/>
            <person name="Schmidt T."/>
            <person name="Gabaldon T."/>
            <person name="Lehrach H."/>
            <person name="Weisshaar B."/>
            <person name="Himmelbauer H."/>
        </authorList>
    </citation>
    <scope>NUCLEOTIDE SEQUENCE [LARGE SCALE GENOMIC DNA]</scope>
    <source>
        <tissue evidence="2">Taproot</tissue>
    </source>
</reference>
<dbReference type="SUPFAM" id="SSF52833">
    <property type="entry name" value="Thioredoxin-like"/>
    <property type="match status" value="1"/>
</dbReference>
<evidence type="ECO:0000313" key="3">
    <source>
        <dbReference type="Proteomes" id="UP000035740"/>
    </source>
</evidence>
<evidence type="ECO:0008006" key="4">
    <source>
        <dbReference type="Google" id="ProtNLM"/>
    </source>
</evidence>
<dbReference type="EMBL" id="KQ095390">
    <property type="protein sequence ID" value="KMS94197.1"/>
    <property type="molecule type" value="Genomic_DNA"/>
</dbReference>
<dbReference type="Gene3D" id="3.40.30.10">
    <property type="entry name" value="Glutaredoxin"/>
    <property type="match status" value="1"/>
</dbReference>
<dbReference type="Proteomes" id="UP000035740">
    <property type="component" value="Unassembled WGS sequence"/>
</dbReference>
<feature type="compositionally biased region" description="Basic and acidic residues" evidence="1">
    <location>
        <begin position="87"/>
        <end position="103"/>
    </location>
</feature>
<dbReference type="eggNOG" id="ENOG502T0ME">
    <property type="taxonomic scope" value="Eukaryota"/>
</dbReference>
<proteinExistence type="predicted"/>
<gene>
    <name evidence="2" type="ORF">BVRB_023830</name>
</gene>
<evidence type="ECO:0000256" key="1">
    <source>
        <dbReference type="SAM" id="MobiDB-lite"/>
    </source>
</evidence>
<dbReference type="Gramene" id="KMS94197">
    <property type="protein sequence ID" value="KMS94197"/>
    <property type="gene ID" value="BVRB_023830"/>
</dbReference>